<evidence type="ECO:0000313" key="1">
    <source>
        <dbReference type="EMBL" id="NVO86711.1"/>
    </source>
</evidence>
<sequence>MLDLNAPILPGHSAAGIRLGQPVAEVLLQAPAPVVETLPTLTVYRFGAVSVWARDGIVDQIGVFAGYTGTLPSGVCLGMPLVEVQRRMGPVVQEWDDALMVEGSDGWFFEMSSWDNGWEVEQNLEARLVEIFVNASKQGE</sequence>
<dbReference type="RefSeq" id="WP_176901440.1">
    <property type="nucleotide sequence ID" value="NZ_JABKAV010000106.1"/>
</dbReference>
<gene>
    <name evidence="1" type="ORF">HW556_17650</name>
</gene>
<protein>
    <submittedName>
        <fullName evidence="1">Uncharacterized protein</fullName>
    </submittedName>
</protein>
<dbReference type="Proteomes" id="UP000626554">
    <property type="component" value="Unassembled WGS sequence"/>
</dbReference>
<reference evidence="1 2" key="1">
    <citation type="submission" date="2020-05" db="EMBL/GenBank/DDBJ databases">
        <title>Hymenobacter terrestris sp. nov. and Hymenobacter lapidiphilus sp. nov., isolated from regoliths in Antarctica.</title>
        <authorList>
            <person name="Sedlacek I."/>
            <person name="Pantucek R."/>
            <person name="Zeman M."/>
            <person name="Holochova P."/>
            <person name="Kralova S."/>
            <person name="Stankova E."/>
            <person name="Sedo O."/>
            <person name="Micenkova L."/>
            <person name="Svec P."/>
            <person name="Gupta V."/>
            <person name="Sood U."/>
            <person name="Korpole U.S."/>
            <person name="Lal R."/>
        </authorList>
    </citation>
    <scope>NUCLEOTIDE SEQUENCE [LARGE SCALE GENOMIC DNA]</scope>
    <source>
        <strain evidence="1 2">P5252</strain>
    </source>
</reference>
<evidence type="ECO:0000313" key="2">
    <source>
        <dbReference type="Proteomes" id="UP000626554"/>
    </source>
</evidence>
<proteinExistence type="predicted"/>
<keyword evidence="2" id="KW-1185">Reference proteome</keyword>
<comment type="caution">
    <text evidence="1">The sequence shown here is derived from an EMBL/GenBank/DDBJ whole genome shotgun (WGS) entry which is preliminary data.</text>
</comment>
<name>A0ABX2Q8D7_9BACT</name>
<dbReference type="EMBL" id="JABKAV010000106">
    <property type="protein sequence ID" value="NVO86711.1"/>
    <property type="molecule type" value="Genomic_DNA"/>
</dbReference>
<accession>A0ABX2Q8D7</accession>
<organism evidence="1 2">
    <name type="scientific">Hymenobacter terrestris</name>
    <dbReference type="NCBI Taxonomy" id="2748310"/>
    <lineage>
        <taxon>Bacteria</taxon>
        <taxon>Pseudomonadati</taxon>
        <taxon>Bacteroidota</taxon>
        <taxon>Cytophagia</taxon>
        <taxon>Cytophagales</taxon>
        <taxon>Hymenobacteraceae</taxon>
        <taxon>Hymenobacter</taxon>
    </lineage>
</organism>